<dbReference type="GO" id="GO:0016899">
    <property type="term" value="F:oxidoreductase activity, acting on the CH-OH group of donors, oxygen as acceptor"/>
    <property type="evidence" value="ECO:0007669"/>
    <property type="project" value="InterPro"/>
</dbReference>
<dbReference type="PANTHER" id="PTHR43762">
    <property type="entry name" value="L-GULONOLACTONE OXIDASE"/>
    <property type="match status" value="1"/>
</dbReference>
<dbReference type="Pfam" id="PF01565">
    <property type="entry name" value="FAD_binding_4"/>
    <property type="match status" value="1"/>
</dbReference>
<dbReference type="AlphaFoldDB" id="A0A8J3HYH6"/>
<dbReference type="PANTHER" id="PTHR43762:SF1">
    <property type="entry name" value="D-ARABINONO-1,4-LACTONE OXIDASE"/>
    <property type="match status" value="1"/>
</dbReference>
<dbReference type="InterPro" id="IPR010031">
    <property type="entry name" value="FAD_lactone_oxidase-like"/>
</dbReference>
<feature type="domain" description="FAD-binding PCMH-type" evidence="1">
    <location>
        <begin position="3"/>
        <end position="182"/>
    </location>
</feature>
<dbReference type="InterPro" id="IPR036318">
    <property type="entry name" value="FAD-bd_PCMH-like_sf"/>
</dbReference>
<evidence type="ECO:0000313" key="3">
    <source>
        <dbReference type="Proteomes" id="UP000612362"/>
    </source>
</evidence>
<dbReference type="Gene3D" id="3.30.465.10">
    <property type="match status" value="1"/>
</dbReference>
<dbReference type="GO" id="GO:0071949">
    <property type="term" value="F:FAD binding"/>
    <property type="evidence" value="ECO:0007669"/>
    <property type="project" value="InterPro"/>
</dbReference>
<keyword evidence="3" id="KW-1185">Reference proteome</keyword>
<evidence type="ECO:0000259" key="1">
    <source>
        <dbReference type="PROSITE" id="PS51387"/>
    </source>
</evidence>
<dbReference type="EMBL" id="BNJF01000001">
    <property type="protein sequence ID" value="GHO43455.1"/>
    <property type="molecule type" value="Genomic_DNA"/>
</dbReference>
<evidence type="ECO:0000313" key="2">
    <source>
        <dbReference type="EMBL" id="GHO43455.1"/>
    </source>
</evidence>
<dbReference type="InterPro" id="IPR016166">
    <property type="entry name" value="FAD-bd_PCMH"/>
</dbReference>
<gene>
    <name evidence="2" type="ORF">KSX_16180</name>
</gene>
<dbReference type="SUPFAM" id="SSF56176">
    <property type="entry name" value="FAD-binding/transporter-associated domain-like"/>
    <property type="match status" value="1"/>
</dbReference>
<dbReference type="Proteomes" id="UP000612362">
    <property type="component" value="Unassembled WGS sequence"/>
</dbReference>
<dbReference type="InterPro" id="IPR016169">
    <property type="entry name" value="FAD-bd_PCMH_sub2"/>
</dbReference>
<dbReference type="InterPro" id="IPR006094">
    <property type="entry name" value="Oxid_FAD_bind_N"/>
</dbReference>
<proteinExistence type="predicted"/>
<accession>A0A8J3HYH6</accession>
<organism evidence="2 3">
    <name type="scientific">Ktedonospora formicarum</name>
    <dbReference type="NCBI Taxonomy" id="2778364"/>
    <lineage>
        <taxon>Bacteria</taxon>
        <taxon>Bacillati</taxon>
        <taxon>Chloroflexota</taxon>
        <taxon>Ktedonobacteria</taxon>
        <taxon>Ktedonobacterales</taxon>
        <taxon>Ktedonobacteraceae</taxon>
        <taxon>Ktedonospora</taxon>
    </lineage>
</organism>
<dbReference type="PROSITE" id="PS51387">
    <property type="entry name" value="FAD_PCMH"/>
    <property type="match status" value="1"/>
</dbReference>
<comment type="caution">
    <text evidence="2">The sequence shown here is derived from an EMBL/GenBank/DDBJ whole genome shotgun (WGS) entry which is preliminary data.</text>
</comment>
<reference evidence="2" key="1">
    <citation type="submission" date="2020-10" db="EMBL/GenBank/DDBJ databases">
        <title>Taxonomic study of unclassified bacteria belonging to the class Ktedonobacteria.</title>
        <authorList>
            <person name="Yabe S."/>
            <person name="Wang C.M."/>
            <person name="Zheng Y."/>
            <person name="Sakai Y."/>
            <person name="Cavaletti L."/>
            <person name="Monciardini P."/>
            <person name="Donadio S."/>
        </authorList>
    </citation>
    <scope>NUCLEOTIDE SEQUENCE</scope>
    <source>
        <strain evidence="2">SOSP1-1</strain>
    </source>
</reference>
<dbReference type="RefSeq" id="WP_220192926.1">
    <property type="nucleotide sequence ID" value="NZ_BNJF01000001.1"/>
</dbReference>
<name>A0A8J3HYH6_9CHLR</name>
<sequence length="444" mass="50569">MSISNKPQSWGRFPRVKHSHVVPVYWRHEMPQLDSFDTSILPFAYGRSYGDSCLNEGGVSLDVSNLRRFISFDEEEGLLRCEAGVSLAEVLEVMVPRGWFLPVTPGTKFVSVGGAIANDVHGKNHHKAGTFGCHVTQFELLRSDGTHLLCSPTENSDLFQATIGGLGLTGVILWAEFRLKRVQNPFIQMDNIQFTSLDEYRQIAEASDKDYEYTVSWVVCLGNEHEVGRGIFTRGNHDTTRAMPGNTQSKHLPLAVPFDFPSFALNRLTIRTFNLAYYSKQLAKHVHKIEHYDPFFYPLDAIHTWNRMYGKRGFFQYQFVIPFEGGYEAMNEIMREINRSGEGSFLTVLKSFGDIRSPGMLSFPQPGLTLALDFANHGSKTLRLLDRLDALVNAAGGLIYPAKDARMHPEDFQRYFPRWKEFEQFIDPKFSSSFWRRVTEPAAR</sequence>
<protein>
    <submittedName>
        <fullName evidence="2">FAD-linked oxidase</fullName>
    </submittedName>
</protein>